<accession>A0AAN9A3Y8</accession>
<dbReference type="PANTHER" id="PTHR10306:SF17">
    <property type="entry name" value="MARVEL DOMAIN-CONTAINING PROTEIN"/>
    <property type="match status" value="1"/>
</dbReference>
<dbReference type="GO" id="GO:0016020">
    <property type="term" value="C:membrane"/>
    <property type="evidence" value="ECO:0007669"/>
    <property type="project" value="InterPro"/>
</dbReference>
<keyword evidence="1" id="KW-1133">Transmembrane helix</keyword>
<name>A0AAN9A3Y8_HALRR</name>
<sequence>MWLAGSSAWANSLTALKQATSLDAIMEENEYFCKPPNSCMGLTEPNYAKLVISIILGFLNVFLWGSNLWFLYKETHFFKAKAAANAGGDTVPNPLPVP</sequence>
<comment type="caution">
    <text evidence="2">The sequence shown here is derived from an EMBL/GenBank/DDBJ whole genome shotgun (WGS) entry which is preliminary data.</text>
</comment>
<keyword evidence="3" id="KW-1185">Reference proteome</keyword>
<feature type="transmembrane region" description="Helical" evidence="1">
    <location>
        <begin position="50"/>
        <end position="72"/>
    </location>
</feature>
<protein>
    <recommendedName>
        <fullName evidence="4">MARVEL domain-containing protein</fullName>
    </recommendedName>
</protein>
<gene>
    <name evidence="2" type="ORF">SK128_021264</name>
</gene>
<dbReference type="GO" id="GO:0008021">
    <property type="term" value="C:synaptic vesicle"/>
    <property type="evidence" value="ECO:0007669"/>
    <property type="project" value="InterPro"/>
</dbReference>
<dbReference type="PANTHER" id="PTHR10306">
    <property type="entry name" value="SYNAPTOPHYSIN"/>
    <property type="match status" value="1"/>
</dbReference>
<reference evidence="2 3" key="1">
    <citation type="submission" date="2023-11" db="EMBL/GenBank/DDBJ databases">
        <title>Halocaridina rubra genome assembly.</title>
        <authorList>
            <person name="Smith C."/>
        </authorList>
    </citation>
    <scope>NUCLEOTIDE SEQUENCE [LARGE SCALE GENOMIC DNA]</scope>
    <source>
        <strain evidence="2">EP-1</strain>
        <tissue evidence="2">Whole</tissue>
    </source>
</reference>
<proteinExistence type="predicted"/>
<keyword evidence="1" id="KW-0812">Transmembrane</keyword>
<evidence type="ECO:0000313" key="3">
    <source>
        <dbReference type="Proteomes" id="UP001381693"/>
    </source>
</evidence>
<dbReference type="Proteomes" id="UP001381693">
    <property type="component" value="Unassembled WGS sequence"/>
</dbReference>
<evidence type="ECO:0008006" key="4">
    <source>
        <dbReference type="Google" id="ProtNLM"/>
    </source>
</evidence>
<keyword evidence="1" id="KW-0472">Membrane</keyword>
<dbReference type="EMBL" id="JAXCGZ010011754">
    <property type="protein sequence ID" value="KAK7074168.1"/>
    <property type="molecule type" value="Genomic_DNA"/>
</dbReference>
<dbReference type="InterPro" id="IPR001285">
    <property type="entry name" value="Synaptophysin/porin"/>
</dbReference>
<organism evidence="2 3">
    <name type="scientific">Halocaridina rubra</name>
    <name type="common">Hawaiian red shrimp</name>
    <dbReference type="NCBI Taxonomy" id="373956"/>
    <lineage>
        <taxon>Eukaryota</taxon>
        <taxon>Metazoa</taxon>
        <taxon>Ecdysozoa</taxon>
        <taxon>Arthropoda</taxon>
        <taxon>Crustacea</taxon>
        <taxon>Multicrustacea</taxon>
        <taxon>Malacostraca</taxon>
        <taxon>Eumalacostraca</taxon>
        <taxon>Eucarida</taxon>
        <taxon>Decapoda</taxon>
        <taxon>Pleocyemata</taxon>
        <taxon>Caridea</taxon>
        <taxon>Atyoidea</taxon>
        <taxon>Atyidae</taxon>
        <taxon>Halocaridina</taxon>
    </lineage>
</organism>
<evidence type="ECO:0000256" key="1">
    <source>
        <dbReference type="SAM" id="Phobius"/>
    </source>
</evidence>
<dbReference type="AlphaFoldDB" id="A0AAN9A3Y8"/>
<evidence type="ECO:0000313" key="2">
    <source>
        <dbReference type="EMBL" id="KAK7074168.1"/>
    </source>
</evidence>